<dbReference type="PROSITE" id="PS51747">
    <property type="entry name" value="CYT_DCMP_DEAMINASES_2"/>
    <property type="match status" value="1"/>
</dbReference>
<organism evidence="3">
    <name type="scientific">Sarcoptes scabiei</name>
    <name type="common">Itch mite</name>
    <name type="synonym">Acarus scabiei</name>
    <dbReference type="NCBI Taxonomy" id="52283"/>
    <lineage>
        <taxon>Eukaryota</taxon>
        <taxon>Metazoa</taxon>
        <taxon>Ecdysozoa</taxon>
        <taxon>Arthropoda</taxon>
        <taxon>Chelicerata</taxon>
        <taxon>Arachnida</taxon>
        <taxon>Acari</taxon>
        <taxon>Acariformes</taxon>
        <taxon>Sarcoptiformes</taxon>
        <taxon>Astigmata</taxon>
        <taxon>Psoroptidia</taxon>
        <taxon>Sarcoptoidea</taxon>
        <taxon>Sarcoptidae</taxon>
        <taxon>Sarcoptinae</taxon>
        <taxon>Sarcoptes</taxon>
    </lineage>
</organism>
<dbReference type="InterPro" id="IPR016193">
    <property type="entry name" value="Cytidine_deaminase-like"/>
</dbReference>
<dbReference type="Proteomes" id="UP000070412">
    <property type="component" value="Unassembled WGS sequence"/>
</dbReference>
<evidence type="ECO:0000313" key="3">
    <source>
        <dbReference type="EMBL" id="KAF7490048.1"/>
    </source>
</evidence>
<dbReference type="EMBL" id="WVUK01000062">
    <property type="protein sequence ID" value="KAF7490048.1"/>
    <property type="molecule type" value="Genomic_DNA"/>
</dbReference>
<reference evidence="3" key="2">
    <citation type="submission" date="2020-01" db="EMBL/GenBank/DDBJ databases">
        <authorList>
            <person name="Korhonen P.K.K."/>
            <person name="Guangxu M.G."/>
            <person name="Wang T.W."/>
            <person name="Stroehlein A.J.S."/>
            <person name="Young N.D."/>
            <person name="Ang C.-S.A."/>
            <person name="Fernando D.W.F."/>
            <person name="Lu H.L."/>
            <person name="Taylor S.T."/>
            <person name="Ehtesham M.E.M."/>
            <person name="Najaraj S.H.N."/>
            <person name="Harsha G.H.G."/>
            <person name="Madugundu A.M."/>
            <person name="Renuse S.R."/>
            <person name="Holt D.H."/>
            <person name="Pandey A.P."/>
            <person name="Papenfuss A.P."/>
            <person name="Gasser R.B.G."/>
            <person name="Fischer K.F."/>
        </authorList>
    </citation>
    <scope>NUCLEOTIDE SEQUENCE</scope>
    <source>
        <strain evidence="3">SSS_KF_BRIS2020</strain>
    </source>
</reference>
<dbReference type="EnsemblMetazoa" id="SSS_7333s_mrna">
    <property type="protein sequence ID" value="KAF7490048.1"/>
    <property type="gene ID" value="SSS_7333"/>
</dbReference>
<evidence type="ECO:0000313" key="4">
    <source>
        <dbReference type="EnsemblMetazoa" id="KAF7490048.1"/>
    </source>
</evidence>
<dbReference type="OrthoDB" id="408702at2759"/>
<keyword evidence="1" id="KW-0378">Hydrolase</keyword>
<protein>
    <submittedName>
        <fullName evidence="3">tRNA-specific adenosine deaminase 2</fullName>
    </submittedName>
</protein>
<dbReference type="SUPFAM" id="SSF53927">
    <property type="entry name" value="Cytidine deaminase-like"/>
    <property type="match status" value="1"/>
</dbReference>
<dbReference type="GO" id="GO:0052717">
    <property type="term" value="F:tRNA-specific adenosine-34 deaminase activity"/>
    <property type="evidence" value="ECO:0007669"/>
    <property type="project" value="UniProtKB-EC"/>
</dbReference>
<dbReference type="AlphaFoldDB" id="A0A834VDS3"/>
<dbReference type="Pfam" id="PF00383">
    <property type="entry name" value="dCMP_cyt_deam_1"/>
    <property type="match status" value="1"/>
</dbReference>
<dbReference type="PANTHER" id="PTHR11079">
    <property type="entry name" value="CYTOSINE DEAMINASE FAMILY MEMBER"/>
    <property type="match status" value="1"/>
</dbReference>
<sequence length="200" mass="22766">MVTCFVLYEIILEQNSNINAQMDHGNLIDSKLIELCFEEAEKGLANKEVPVGCVFLEEIQANNNSECGGHKIIAKSYNRSNEFKSALKHAEIDCINQIVMKYPNDYEELFKRSIVLLTLEPCIMCCRILRRLQIKKVFYGASNERFGGAGSVLSVHCDQRIQDPELHCVSGSLDRERSIKLLQKFYDQTNENAPKNKSTN</sequence>
<evidence type="ECO:0000256" key="1">
    <source>
        <dbReference type="ARBA" id="ARBA00022801"/>
    </source>
</evidence>
<dbReference type="Gene3D" id="3.40.140.10">
    <property type="entry name" value="Cytidine Deaminase, domain 2"/>
    <property type="match status" value="1"/>
</dbReference>
<dbReference type="InterPro" id="IPR002125">
    <property type="entry name" value="CMP_dCMP_dom"/>
</dbReference>
<proteinExistence type="predicted"/>
<evidence type="ECO:0000313" key="5">
    <source>
        <dbReference type="Proteomes" id="UP000070412"/>
    </source>
</evidence>
<evidence type="ECO:0000259" key="2">
    <source>
        <dbReference type="PROSITE" id="PS51747"/>
    </source>
</evidence>
<dbReference type="GO" id="GO:0046872">
    <property type="term" value="F:metal ion binding"/>
    <property type="evidence" value="ECO:0007669"/>
    <property type="project" value="UniProtKB-KW"/>
</dbReference>
<dbReference type="GO" id="GO:0002100">
    <property type="term" value="P:tRNA wobble adenosine to inosine editing"/>
    <property type="evidence" value="ECO:0007669"/>
    <property type="project" value="InterPro"/>
</dbReference>
<accession>A0A834VDS3</accession>
<dbReference type="PANTHER" id="PTHR11079:SF149">
    <property type="entry name" value="TRNA-SPECIFIC ADENOSINE DEAMINASE 2"/>
    <property type="match status" value="1"/>
</dbReference>
<gene>
    <name evidence="3" type="ORF">SSS_7333</name>
</gene>
<dbReference type="CDD" id="cd01285">
    <property type="entry name" value="nucleoside_deaminase"/>
    <property type="match status" value="1"/>
</dbReference>
<reference evidence="5" key="1">
    <citation type="journal article" date="2020" name="PLoS Negl. Trop. Dis.">
        <title>High-quality nuclear genome for Sarcoptes scabiei-A critical resource for a neglected parasite.</title>
        <authorList>
            <person name="Korhonen P.K."/>
            <person name="Gasser R.B."/>
            <person name="Ma G."/>
            <person name="Wang T."/>
            <person name="Stroehlein A.J."/>
            <person name="Young N.D."/>
            <person name="Ang C.S."/>
            <person name="Fernando D.D."/>
            <person name="Lu H.C."/>
            <person name="Taylor S."/>
            <person name="Reynolds S.L."/>
            <person name="Mofiz E."/>
            <person name="Najaraj S.H."/>
            <person name="Gowda H."/>
            <person name="Madugundu A."/>
            <person name="Renuse S."/>
            <person name="Holt D."/>
            <person name="Pandey A."/>
            <person name="Papenfuss A.T."/>
            <person name="Fischer K."/>
        </authorList>
    </citation>
    <scope>NUCLEOTIDE SEQUENCE [LARGE SCALE GENOMIC DNA]</scope>
</reference>
<name>A0A834VDS3_SARSC</name>
<reference evidence="4" key="3">
    <citation type="submission" date="2022-06" db="UniProtKB">
        <authorList>
            <consortium name="EnsemblMetazoa"/>
        </authorList>
    </citation>
    <scope>IDENTIFICATION</scope>
</reference>
<keyword evidence="5" id="KW-1185">Reference proteome</keyword>
<feature type="domain" description="CMP/dCMP-type deaminase" evidence="2">
    <location>
        <begin position="27"/>
        <end position="153"/>
    </location>
</feature>